<evidence type="ECO:0000256" key="1">
    <source>
        <dbReference type="SAM" id="SignalP"/>
    </source>
</evidence>
<feature type="chain" id="PRO_5026763853" evidence="1">
    <location>
        <begin position="20"/>
        <end position="121"/>
    </location>
</feature>
<proteinExistence type="predicted"/>
<gene>
    <name evidence="2" type="ORF">AVDCRST_MAG09-345</name>
</gene>
<reference evidence="2" key="1">
    <citation type="submission" date="2020-02" db="EMBL/GenBank/DDBJ databases">
        <authorList>
            <person name="Meier V. D."/>
        </authorList>
    </citation>
    <scope>NUCLEOTIDE SEQUENCE</scope>
    <source>
        <strain evidence="2">AVDCRST_MAG09</strain>
    </source>
</reference>
<dbReference type="AlphaFoldDB" id="A0A6J4SFZ8"/>
<dbReference type="RefSeq" id="WP_294171847.1">
    <property type="nucleotide sequence ID" value="NZ_CADCVZ010000008.1"/>
</dbReference>
<protein>
    <submittedName>
        <fullName evidence="2">Uncharacterized protein</fullName>
    </submittedName>
</protein>
<dbReference type="EMBL" id="CADCVZ010000008">
    <property type="protein sequence ID" value="CAA9494907.1"/>
    <property type="molecule type" value="Genomic_DNA"/>
</dbReference>
<accession>A0A6J4SFZ8</accession>
<sequence length="121" mass="12926">MKMMLPGLAMLLAPTAATAATPDRSAFDLQCALALQEAHGKVTEAEKGEIQAAMTFFFGRVDAQVPSSELETRVVAASAALQGKALGPMLEQCGGYMIERGKAWKDLGERMLAKEGSQRPR</sequence>
<keyword evidence="1" id="KW-0732">Signal</keyword>
<name>A0A6J4SFZ8_9SPHN</name>
<evidence type="ECO:0000313" key="2">
    <source>
        <dbReference type="EMBL" id="CAA9494907.1"/>
    </source>
</evidence>
<organism evidence="2">
    <name type="scientific">uncultured Sphingomonas sp</name>
    <dbReference type="NCBI Taxonomy" id="158754"/>
    <lineage>
        <taxon>Bacteria</taxon>
        <taxon>Pseudomonadati</taxon>
        <taxon>Pseudomonadota</taxon>
        <taxon>Alphaproteobacteria</taxon>
        <taxon>Sphingomonadales</taxon>
        <taxon>Sphingomonadaceae</taxon>
        <taxon>Sphingomonas</taxon>
        <taxon>environmental samples</taxon>
    </lineage>
</organism>
<feature type="signal peptide" evidence="1">
    <location>
        <begin position="1"/>
        <end position="19"/>
    </location>
</feature>